<dbReference type="Pfam" id="PF23989">
    <property type="entry name" value="PilB3_C"/>
    <property type="match status" value="1"/>
</dbReference>
<evidence type="ECO:0000256" key="1">
    <source>
        <dbReference type="ARBA" id="ARBA00006611"/>
    </source>
</evidence>
<organism evidence="6 7">
    <name type="scientific">Halonotius pteroides</name>
    <dbReference type="NCBI Taxonomy" id="268735"/>
    <lineage>
        <taxon>Archaea</taxon>
        <taxon>Methanobacteriati</taxon>
        <taxon>Methanobacteriota</taxon>
        <taxon>Stenosarchaea group</taxon>
        <taxon>Halobacteria</taxon>
        <taxon>Halobacteriales</taxon>
        <taxon>Haloferacaceae</taxon>
        <taxon>Halonotius</taxon>
    </lineage>
</organism>
<feature type="domain" description="PilB3-like N-terminal" evidence="5">
    <location>
        <begin position="27"/>
        <end position="97"/>
    </location>
</feature>
<dbReference type="Pfam" id="PF00437">
    <property type="entry name" value="T2SSE"/>
    <property type="match status" value="1"/>
</dbReference>
<dbReference type="Proteomes" id="UP000281564">
    <property type="component" value="Unassembled WGS sequence"/>
</dbReference>
<feature type="region of interest" description="Disordered" evidence="2">
    <location>
        <begin position="609"/>
        <end position="678"/>
    </location>
</feature>
<comment type="caution">
    <text evidence="6">The sequence shown here is derived from an EMBL/GenBank/DDBJ whole genome shotgun (WGS) entry which is preliminary data.</text>
</comment>
<evidence type="ECO:0000259" key="5">
    <source>
        <dbReference type="Pfam" id="PF23990"/>
    </source>
</evidence>
<dbReference type="InterPro" id="IPR056570">
    <property type="entry name" value="PilB3-like_N"/>
</dbReference>
<proteinExistence type="inferred from homology"/>
<evidence type="ECO:0000259" key="4">
    <source>
        <dbReference type="Pfam" id="PF23989"/>
    </source>
</evidence>
<feature type="domain" description="Bacterial type II secretion system protein E" evidence="3">
    <location>
        <begin position="278"/>
        <end position="488"/>
    </location>
</feature>
<dbReference type="InterPro" id="IPR027417">
    <property type="entry name" value="P-loop_NTPase"/>
</dbReference>
<sequence>MPTPDRPEPIDPDTAARDTSIAAGLLARLRQVTRALRGSTFDRHPDEPAAADPLATFTVPDDEQELDRYWVNRPFAFVVITEHDADGDRSYYAVEPDLDAFEVDLLDRVRRDIRAPLIYDAGDDASAEPQANAATDASDELAVEHDIGATATSADRIDADIDPDAGRIGEAAETDAGLDDTAAETVASRVADKGDADDADTDAAERLRTELAGLIERYGITVDSRTFHALWYYLHRDFRGYGRLDPLLQDDHIEDISCDGPDHPVFIYHETYTDLETNVTFETAALDDFVVRLAQQAGHHISVGEPLIEATLPDGSRAELSLGEEVTPHGSAFTIRQYAADPLTPIDLIERGTFDAAGLAYCWLCIEHNKSLLVAGGTAAGKTTTLNALSMFVPPGAKVVTIEDTRELTLAHDNWLAAVTREQLTEGTAIGMYDLLRSALRHRPEYLLVGEVRGEEAKTLFQAMNTGHTTLSTIHADSIETAVTRLENEPIDLPRTMVESLDLCAVQTQRRLGGRRVRRIDGIAEIRGIDDRTGDLDYAEPISWHPQSDSFSRSHSEVLESIQTERGWDPDDLRAELAARKQFLNTLLERGVTDYREFTAQLRAYDADAADADRQADQPPSATKTNSQSATASPPGASAGDGSASTTRTTVDESVSDDDTIDQRAGVVSSITGSWSSR</sequence>
<gene>
    <name evidence="6" type="ORF">DP106_06655</name>
</gene>
<keyword evidence="7" id="KW-1185">Reference proteome</keyword>
<feature type="compositionally biased region" description="Low complexity" evidence="2">
    <location>
        <begin position="629"/>
        <end position="653"/>
    </location>
</feature>
<dbReference type="InterPro" id="IPR001482">
    <property type="entry name" value="T2SS/T4SS_dom"/>
</dbReference>
<dbReference type="EMBL" id="QMDW01000007">
    <property type="protein sequence ID" value="RJX50146.1"/>
    <property type="molecule type" value="Genomic_DNA"/>
</dbReference>
<evidence type="ECO:0000313" key="6">
    <source>
        <dbReference type="EMBL" id="RJX50146.1"/>
    </source>
</evidence>
<feature type="compositionally biased region" description="Polar residues" evidence="2">
    <location>
        <begin position="669"/>
        <end position="678"/>
    </location>
</feature>
<evidence type="ECO:0000313" key="7">
    <source>
        <dbReference type="Proteomes" id="UP000281564"/>
    </source>
</evidence>
<dbReference type="PANTHER" id="PTHR30486">
    <property type="entry name" value="TWITCHING MOTILITY PROTEIN PILT"/>
    <property type="match status" value="1"/>
</dbReference>
<dbReference type="CDD" id="cd01130">
    <property type="entry name" value="VirB11-like_ATPase"/>
    <property type="match status" value="1"/>
</dbReference>
<evidence type="ECO:0000259" key="3">
    <source>
        <dbReference type="Pfam" id="PF00437"/>
    </source>
</evidence>
<dbReference type="Gene3D" id="3.30.450.380">
    <property type="match status" value="2"/>
</dbReference>
<dbReference type="PANTHER" id="PTHR30486:SF6">
    <property type="entry name" value="TYPE IV PILUS RETRACTATION ATPASE PILT"/>
    <property type="match status" value="1"/>
</dbReference>
<dbReference type="Gene3D" id="3.40.50.300">
    <property type="entry name" value="P-loop containing nucleotide triphosphate hydrolases"/>
    <property type="match status" value="1"/>
</dbReference>
<protein>
    <submittedName>
        <fullName evidence="6">Type II secretion system protein</fullName>
    </submittedName>
</protein>
<name>A0A3A6QAW8_9EURY</name>
<reference evidence="6 7" key="1">
    <citation type="submission" date="2018-06" db="EMBL/GenBank/DDBJ databases">
        <title>Halonotius sp. F13-13 a new haloarchaeeon isolated from a solar saltern from Isla Cristina, Huelva, Spain.</title>
        <authorList>
            <person name="Duran-Viseras A."/>
            <person name="Sanchez-Porro C."/>
            <person name="Ventosa A."/>
        </authorList>
    </citation>
    <scope>NUCLEOTIDE SEQUENCE [LARGE SCALE GENOMIC DNA]</scope>
    <source>
        <strain evidence="6 7">CECT 7525</strain>
    </source>
</reference>
<dbReference type="Pfam" id="PF23990">
    <property type="entry name" value="PilB3_N"/>
    <property type="match status" value="1"/>
</dbReference>
<dbReference type="GO" id="GO:0016887">
    <property type="term" value="F:ATP hydrolysis activity"/>
    <property type="evidence" value="ECO:0007669"/>
    <property type="project" value="InterPro"/>
</dbReference>
<dbReference type="InterPro" id="IPR050921">
    <property type="entry name" value="T4SS_GSP_E_ATPase"/>
</dbReference>
<comment type="similarity">
    <text evidence="1">Belongs to the GSP E family.</text>
</comment>
<dbReference type="SUPFAM" id="SSF52540">
    <property type="entry name" value="P-loop containing nucleoside triphosphate hydrolases"/>
    <property type="match status" value="1"/>
</dbReference>
<evidence type="ECO:0000256" key="2">
    <source>
        <dbReference type="SAM" id="MobiDB-lite"/>
    </source>
</evidence>
<accession>A0A3A6QAW8</accession>
<dbReference type="RefSeq" id="WP_120084223.1">
    <property type="nucleotide sequence ID" value="NZ_QMDW01000007.1"/>
</dbReference>
<dbReference type="AlphaFoldDB" id="A0A3A6QAW8"/>
<feature type="domain" description="PilB3-like C-terminal" evidence="4">
    <location>
        <begin position="548"/>
        <end position="616"/>
    </location>
</feature>
<dbReference type="InterPro" id="IPR056571">
    <property type="entry name" value="PilB3-like_C"/>
</dbReference>